<gene>
    <name evidence="1" type="ORF">BDN72DRAFT_958339</name>
</gene>
<name>A0ACD3B1F2_9AGAR</name>
<evidence type="ECO:0000313" key="2">
    <source>
        <dbReference type="Proteomes" id="UP000308600"/>
    </source>
</evidence>
<accession>A0ACD3B1F2</accession>
<keyword evidence="2" id="KW-1185">Reference proteome</keyword>
<protein>
    <submittedName>
        <fullName evidence="1">Uncharacterized protein</fullName>
    </submittedName>
</protein>
<reference evidence="1 2" key="1">
    <citation type="journal article" date="2019" name="Nat. Ecol. Evol.">
        <title>Megaphylogeny resolves global patterns of mushroom evolution.</title>
        <authorList>
            <person name="Varga T."/>
            <person name="Krizsan K."/>
            <person name="Foldi C."/>
            <person name="Dima B."/>
            <person name="Sanchez-Garcia M."/>
            <person name="Sanchez-Ramirez S."/>
            <person name="Szollosi G.J."/>
            <person name="Szarkandi J.G."/>
            <person name="Papp V."/>
            <person name="Albert L."/>
            <person name="Andreopoulos W."/>
            <person name="Angelini C."/>
            <person name="Antonin V."/>
            <person name="Barry K.W."/>
            <person name="Bougher N.L."/>
            <person name="Buchanan P."/>
            <person name="Buyck B."/>
            <person name="Bense V."/>
            <person name="Catcheside P."/>
            <person name="Chovatia M."/>
            <person name="Cooper J."/>
            <person name="Damon W."/>
            <person name="Desjardin D."/>
            <person name="Finy P."/>
            <person name="Geml J."/>
            <person name="Haridas S."/>
            <person name="Hughes K."/>
            <person name="Justo A."/>
            <person name="Karasinski D."/>
            <person name="Kautmanova I."/>
            <person name="Kiss B."/>
            <person name="Kocsube S."/>
            <person name="Kotiranta H."/>
            <person name="LaButti K.M."/>
            <person name="Lechner B.E."/>
            <person name="Liimatainen K."/>
            <person name="Lipzen A."/>
            <person name="Lukacs Z."/>
            <person name="Mihaltcheva S."/>
            <person name="Morgado L.N."/>
            <person name="Niskanen T."/>
            <person name="Noordeloos M.E."/>
            <person name="Ohm R.A."/>
            <person name="Ortiz-Santana B."/>
            <person name="Ovrebo C."/>
            <person name="Racz N."/>
            <person name="Riley R."/>
            <person name="Savchenko A."/>
            <person name="Shiryaev A."/>
            <person name="Soop K."/>
            <person name="Spirin V."/>
            <person name="Szebenyi C."/>
            <person name="Tomsovsky M."/>
            <person name="Tulloss R.E."/>
            <person name="Uehling J."/>
            <person name="Grigoriev I.V."/>
            <person name="Vagvolgyi C."/>
            <person name="Papp T."/>
            <person name="Martin F.M."/>
            <person name="Miettinen O."/>
            <person name="Hibbett D.S."/>
            <person name="Nagy L.G."/>
        </authorList>
    </citation>
    <scope>NUCLEOTIDE SEQUENCE [LARGE SCALE GENOMIC DNA]</scope>
    <source>
        <strain evidence="1 2">NL-1719</strain>
    </source>
</reference>
<dbReference type="EMBL" id="ML208303">
    <property type="protein sequence ID" value="TFK71062.1"/>
    <property type="molecule type" value="Genomic_DNA"/>
</dbReference>
<dbReference type="Proteomes" id="UP000308600">
    <property type="component" value="Unassembled WGS sequence"/>
</dbReference>
<sequence>MRLILFAGLVLLTTFVSANSIAQTDPRNQVMNSKTPEVLVIARDTTSLTSSGSTKSNESSSSSPSNPTALASVTVKTTNKGFIIATAIGWFFAVLFLPFVVIYVKRWRKEKVQNNGAEKDPEKGTVREGSVSEDQERVSSTMSFTMPPTTGAEGKDATLPPPSTTPVIGSIQNPIQESTPVPSTSSPSARPRGPPIVRDVNKKRQREPQLKHRIEETQQRLASSTSPEEKQVLQEKIQKMNDWLISDYVYGVSDTAPAGYFD</sequence>
<proteinExistence type="predicted"/>
<organism evidence="1 2">
    <name type="scientific">Pluteus cervinus</name>
    <dbReference type="NCBI Taxonomy" id="181527"/>
    <lineage>
        <taxon>Eukaryota</taxon>
        <taxon>Fungi</taxon>
        <taxon>Dikarya</taxon>
        <taxon>Basidiomycota</taxon>
        <taxon>Agaricomycotina</taxon>
        <taxon>Agaricomycetes</taxon>
        <taxon>Agaricomycetidae</taxon>
        <taxon>Agaricales</taxon>
        <taxon>Pluteineae</taxon>
        <taxon>Pluteaceae</taxon>
        <taxon>Pluteus</taxon>
    </lineage>
</organism>
<evidence type="ECO:0000313" key="1">
    <source>
        <dbReference type="EMBL" id="TFK71062.1"/>
    </source>
</evidence>